<evidence type="ECO:0000256" key="1">
    <source>
        <dbReference type="ARBA" id="ARBA00023015"/>
    </source>
</evidence>
<dbReference type="PANTHER" id="PTHR42756:SF1">
    <property type="entry name" value="TRANSCRIPTIONAL REPRESSOR OF EMRAB OPERON"/>
    <property type="match status" value="1"/>
</dbReference>
<organism evidence="5 6">
    <name type="scientific">Schleiferilactobacillus perolens DSM 12744</name>
    <dbReference type="NCBI Taxonomy" id="1423792"/>
    <lineage>
        <taxon>Bacteria</taxon>
        <taxon>Bacillati</taxon>
        <taxon>Bacillota</taxon>
        <taxon>Bacilli</taxon>
        <taxon>Lactobacillales</taxon>
        <taxon>Lactobacillaceae</taxon>
        <taxon>Schleiferilactobacillus</taxon>
    </lineage>
</organism>
<dbReference type="SMART" id="SM00347">
    <property type="entry name" value="HTH_MARR"/>
    <property type="match status" value="1"/>
</dbReference>
<dbReference type="InterPro" id="IPR000835">
    <property type="entry name" value="HTH_MarR-typ"/>
</dbReference>
<dbReference type="Pfam" id="PF12802">
    <property type="entry name" value="MarR_2"/>
    <property type="match status" value="1"/>
</dbReference>
<dbReference type="PATRIC" id="fig|1423792.3.peg.1124"/>
<evidence type="ECO:0000259" key="4">
    <source>
        <dbReference type="PROSITE" id="PS50995"/>
    </source>
</evidence>
<keyword evidence="1" id="KW-0805">Transcription regulation</keyword>
<dbReference type="InterPro" id="IPR036390">
    <property type="entry name" value="WH_DNA-bd_sf"/>
</dbReference>
<dbReference type="SUPFAM" id="SSF46785">
    <property type="entry name" value="Winged helix' DNA-binding domain"/>
    <property type="match status" value="1"/>
</dbReference>
<proteinExistence type="predicted"/>
<evidence type="ECO:0000313" key="6">
    <source>
        <dbReference type="Proteomes" id="UP000051330"/>
    </source>
</evidence>
<feature type="domain" description="HTH marR-type" evidence="4">
    <location>
        <begin position="28"/>
        <end position="160"/>
    </location>
</feature>
<dbReference type="PANTHER" id="PTHR42756">
    <property type="entry name" value="TRANSCRIPTIONAL REGULATOR, MARR"/>
    <property type="match status" value="1"/>
</dbReference>
<reference evidence="5 6" key="1">
    <citation type="journal article" date="2015" name="Genome Announc.">
        <title>Expanding the biotechnology potential of lactobacilli through comparative genomics of 213 strains and associated genera.</title>
        <authorList>
            <person name="Sun Z."/>
            <person name="Harris H.M."/>
            <person name="McCann A."/>
            <person name="Guo C."/>
            <person name="Argimon S."/>
            <person name="Zhang W."/>
            <person name="Yang X."/>
            <person name="Jeffery I.B."/>
            <person name="Cooney J.C."/>
            <person name="Kagawa T.F."/>
            <person name="Liu W."/>
            <person name="Song Y."/>
            <person name="Salvetti E."/>
            <person name="Wrobel A."/>
            <person name="Rasinkangas P."/>
            <person name="Parkhill J."/>
            <person name="Rea M.C."/>
            <person name="O'Sullivan O."/>
            <person name="Ritari J."/>
            <person name="Douillard F.P."/>
            <person name="Paul Ross R."/>
            <person name="Yang R."/>
            <person name="Briner A.E."/>
            <person name="Felis G.E."/>
            <person name="de Vos W.M."/>
            <person name="Barrangou R."/>
            <person name="Klaenhammer T.R."/>
            <person name="Caufield P.W."/>
            <person name="Cui Y."/>
            <person name="Zhang H."/>
            <person name="O'Toole P.W."/>
        </authorList>
    </citation>
    <scope>NUCLEOTIDE SEQUENCE [LARGE SCALE GENOMIC DNA]</scope>
    <source>
        <strain evidence="5 6">DSM 12744</strain>
    </source>
</reference>
<dbReference type="AlphaFoldDB" id="A0A0R1MXN3"/>
<keyword evidence="6" id="KW-1185">Reference proteome</keyword>
<accession>A0A0R1MXN3</accession>
<evidence type="ECO:0000256" key="3">
    <source>
        <dbReference type="ARBA" id="ARBA00023163"/>
    </source>
</evidence>
<gene>
    <name evidence="5" type="ORF">FD09_GL001104</name>
</gene>
<dbReference type="Gene3D" id="1.10.10.10">
    <property type="entry name" value="Winged helix-like DNA-binding domain superfamily/Winged helix DNA-binding domain"/>
    <property type="match status" value="1"/>
</dbReference>
<dbReference type="GO" id="GO:0003700">
    <property type="term" value="F:DNA-binding transcription factor activity"/>
    <property type="evidence" value="ECO:0007669"/>
    <property type="project" value="InterPro"/>
</dbReference>
<evidence type="ECO:0000313" key="5">
    <source>
        <dbReference type="EMBL" id="KRL09658.1"/>
    </source>
</evidence>
<dbReference type="Proteomes" id="UP000051330">
    <property type="component" value="Unassembled WGS sequence"/>
</dbReference>
<protein>
    <submittedName>
        <fullName evidence="5">Transcriptional regulator, MarR family</fullName>
    </submittedName>
</protein>
<dbReference type="EMBL" id="AZEC01000017">
    <property type="protein sequence ID" value="KRL09658.1"/>
    <property type="molecule type" value="Genomic_DNA"/>
</dbReference>
<keyword evidence="3" id="KW-0804">Transcription</keyword>
<sequence length="165" mass="18369">MLNKAVNAYNKGEIEMMGVKAMARNTFPGDIAQAFSVIHRAFLRDTKQQYDQLGLNPTSAYILLYLAQHGPSTQSTLAHALIIDKGQITRETKKLASLGFLTKAVSPTNRTANIVTITATGKKLLPTIIAIRNHWWEERLAQNNLEPTAPFVTSIQKIQDELTQH</sequence>
<dbReference type="PROSITE" id="PS50995">
    <property type="entry name" value="HTH_MARR_2"/>
    <property type="match status" value="1"/>
</dbReference>
<keyword evidence="2" id="KW-0238">DNA-binding</keyword>
<name>A0A0R1MXN3_9LACO</name>
<dbReference type="GO" id="GO:0003677">
    <property type="term" value="F:DNA binding"/>
    <property type="evidence" value="ECO:0007669"/>
    <property type="project" value="UniProtKB-KW"/>
</dbReference>
<evidence type="ECO:0000256" key="2">
    <source>
        <dbReference type="ARBA" id="ARBA00023125"/>
    </source>
</evidence>
<dbReference type="InterPro" id="IPR036388">
    <property type="entry name" value="WH-like_DNA-bd_sf"/>
</dbReference>
<comment type="caution">
    <text evidence="5">The sequence shown here is derived from an EMBL/GenBank/DDBJ whole genome shotgun (WGS) entry which is preliminary data.</text>
</comment>
<dbReference type="STRING" id="1423792.FD09_GL001104"/>